<sequence>MLLLFHMRLLVNFLLVILLMINQTGCSGIMAGLAVTTGAIITLQDRSVGDTIDDTAILIRINKALFKVGLFPQVTVKVSEGRVLLLGHVKSLDDQITAEKVSWQQKDVREVVNEITVDKGSINLKETAIDAAISAQVKARILSQSKVKSMNYSVNTIDRIVYLMGIAQDQEELNKVVSIAQKVKKVKQVVSYVRLKDSKLRN</sequence>
<evidence type="ECO:0000313" key="3">
    <source>
        <dbReference type="Proteomes" id="UP000293377"/>
    </source>
</evidence>
<dbReference type="STRING" id="1242993.ehr_00424"/>
<dbReference type="InterPro" id="IPR051686">
    <property type="entry name" value="Lipoprotein_DolP"/>
</dbReference>
<organism evidence="2 3">
    <name type="scientific">Ehrlichia minasensis</name>
    <dbReference type="NCBI Taxonomy" id="1242993"/>
    <lineage>
        <taxon>Bacteria</taxon>
        <taxon>Pseudomonadati</taxon>
        <taxon>Pseudomonadota</taxon>
        <taxon>Alphaproteobacteria</taxon>
        <taxon>Rickettsiales</taxon>
        <taxon>Anaplasmataceae</taxon>
        <taxon>Ehrlichia</taxon>
    </lineage>
</organism>
<dbReference type="Gene3D" id="3.30.1340.30">
    <property type="match status" value="1"/>
</dbReference>
<evidence type="ECO:0000313" key="2">
    <source>
        <dbReference type="EMBL" id="RZB12403.1"/>
    </source>
</evidence>
<dbReference type="PANTHER" id="PTHR34606">
    <property type="entry name" value="BON DOMAIN-CONTAINING PROTEIN"/>
    <property type="match status" value="1"/>
</dbReference>
<dbReference type="SMART" id="SM00749">
    <property type="entry name" value="BON"/>
    <property type="match status" value="2"/>
</dbReference>
<reference evidence="2 3" key="1">
    <citation type="submission" date="2018-06" db="EMBL/GenBank/DDBJ databases">
        <title>Complete Genome Sequence of Ehrlichia minasensis Isolated From Cattle.</title>
        <authorList>
            <person name="Aguiar D.M."/>
            <person name="Araujo J.P.A.Jr."/>
            <person name="Nakazato L."/>
            <person name="Bard E."/>
            <person name="Cabezas-Cruz A."/>
        </authorList>
    </citation>
    <scope>NUCLEOTIDE SEQUENCE [LARGE SCALE GENOMIC DNA]</scope>
    <source>
        <strain evidence="2 3">B11</strain>
    </source>
</reference>
<dbReference type="Pfam" id="PF04972">
    <property type="entry name" value="BON"/>
    <property type="match status" value="2"/>
</dbReference>
<dbReference type="InterPro" id="IPR014004">
    <property type="entry name" value="Transpt-assoc_nodulatn_dom_bac"/>
</dbReference>
<dbReference type="PROSITE" id="PS50914">
    <property type="entry name" value="BON"/>
    <property type="match status" value="2"/>
</dbReference>
<dbReference type="EMBL" id="QOHL01000025">
    <property type="protein sequence ID" value="RZB12403.1"/>
    <property type="molecule type" value="Genomic_DNA"/>
</dbReference>
<gene>
    <name evidence="2" type="ORF">DRF75_04365</name>
</gene>
<feature type="domain" description="BON" evidence="1">
    <location>
        <begin position="53"/>
        <end position="119"/>
    </location>
</feature>
<dbReference type="Proteomes" id="UP000293377">
    <property type="component" value="Unassembled WGS sequence"/>
</dbReference>
<dbReference type="AlphaFoldDB" id="A0A4Q6I5G5"/>
<keyword evidence="3" id="KW-1185">Reference proteome</keyword>
<evidence type="ECO:0000259" key="1">
    <source>
        <dbReference type="PROSITE" id="PS50914"/>
    </source>
</evidence>
<comment type="caution">
    <text evidence="2">The sequence shown here is derived from an EMBL/GenBank/DDBJ whole genome shotgun (WGS) entry which is preliminary data.</text>
</comment>
<dbReference type="PANTHER" id="PTHR34606:SF15">
    <property type="entry name" value="BON DOMAIN-CONTAINING PROTEIN"/>
    <property type="match status" value="1"/>
</dbReference>
<accession>A0A4Q6I5G5</accession>
<name>A0A4Q6I5G5_9RICK</name>
<protein>
    <submittedName>
        <fullName evidence="2">BON domain-containing protein</fullName>
    </submittedName>
</protein>
<feature type="domain" description="BON" evidence="1">
    <location>
        <begin position="129"/>
        <end position="197"/>
    </location>
</feature>
<proteinExistence type="predicted"/>
<dbReference type="InterPro" id="IPR007055">
    <property type="entry name" value="BON_dom"/>
</dbReference>
<dbReference type="OrthoDB" id="8479706at2"/>